<comment type="caution">
    <text evidence="2">The sequence shown here is derived from an EMBL/GenBank/DDBJ whole genome shotgun (WGS) entry which is preliminary data.</text>
</comment>
<dbReference type="Proteomes" id="UP000216345">
    <property type="component" value="Unassembled WGS sequence"/>
</dbReference>
<proteinExistence type="predicted"/>
<sequence length="56" mass="5835">MGAIVNVVTPVGNGTGKIARSLALTGFTLALLLAVAGLIFWNAVLPFYGVLYLWGN</sequence>
<keyword evidence="1" id="KW-0472">Membrane</keyword>
<organism evidence="2 3">
    <name type="scientific">Brucella rhizosphaerae</name>
    <dbReference type="NCBI Taxonomy" id="571254"/>
    <lineage>
        <taxon>Bacteria</taxon>
        <taxon>Pseudomonadati</taxon>
        <taxon>Pseudomonadota</taxon>
        <taxon>Alphaproteobacteria</taxon>
        <taxon>Hyphomicrobiales</taxon>
        <taxon>Brucellaceae</taxon>
        <taxon>Brucella/Ochrobactrum group</taxon>
        <taxon>Brucella</taxon>
    </lineage>
</organism>
<dbReference type="EMBL" id="NNRK01000025">
    <property type="protein sequence ID" value="OYR15494.1"/>
    <property type="molecule type" value="Genomic_DNA"/>
</dbReference>
<accession>A0A256FKV9</accession>
<name>A0A256FKV9_9HYPH</name>
<evidence type="ECO:0000256" key="1">
    <source>
        <dbReference type="SAM" id="Phobius"/>
    </source>
</evidence>
<evidence type="ECO:0000313" key="3">
    <source>
        <dbReference type="Proteomes" id="UP000216345"/>
    </source>
</evidence>
<keyword evidence="3" id="KW-1185">Reference proteome</keyword>
<protein>
    <submittedName>
        <fullName evidence="2">Uncharacterized protein</fullName>
    </submittedName>
</protein>
<reference evidence="2 3" key="1">
    <citation type="submission" date="2017-07" db="EMBL/GenBank/DDBJ databases">
        <title>Phylogenetic study on the rhizospheric bacterium Ochrobactrum sp. A44.</title>
        <authorList>
            <person name="Krzyzanowska D.M."/>
            <person name="Ossowicki A."/>
            <person name="Rajewska M."/>
            <person name="Maciag T."/>
            <person name="Kaczynski Z."/>
            <person name="Czerwicka M."/>
            <person name="Jafra S."/>
        </authorList>
    </citation>
    <scope>NUCLEOTIDE SEQUENCE [LARGE SCALE GENOMIC DNA]</scope>
    <source>
        <strain evidence="2 3">PR17</strain>
    </source>
</reference>
<feature type="transmembrane region" description="Helical" evidence="1">
    <location>
        <begin position="27"/>
        <end position="54"/>
    </location>
</feature>
<keyword evidence="1" id="KW-1133">Transmembrane helix</keyword>
<keyword evidence="1" id="KW-0812">Transmembrane</keyword>
<dbReference type="AlphaFoldDB" id="A0A256FKV9"/>
<evidence type="ECO:0000313" key="2">
    <source>
        <dbReference type="EMBL" id="OYR15494.1"/>
    </source>
</evidence>
<dbReference type="RefSeq" id="WP_167382771.1">
    <property type="nucleotide sequence ID" value="NZ_JBHEEL010000008.1"/>
</dbReference>
<gene>
    <name evidence="2" type="ORF">CEV32_4769</name>
</gene>